<keyword evidence="1" id="KW-0732">Signal</keyword>
<organism evidence="2 3">
    <name type="scientific">Stentor coeruleus</name>
    <dbReference type="NCBI Taxonomy" id="5963"/>
    <lineage>
        <taxon>Eukaryota</taxon>
        <taxon>Sar</taxon>
        <taxon>Alveolata</taxon>
        <taxon>Ciliophora</taxon>
        <taxon>Postciliodesmatophora</taxon>
        <taxon>Heterotrichea</taxon>
        <taxon>Heterotrichida</taxon>
        <taxon>Stentoridae</taxon>
        <taxon>Stentor</taxon>
    </lineage>
</organism>
<feature type="chain" id="PRO_5012119296" description="Fucolectin tachylectin-4 pentraxin-1 domain-containing protein" evidence="1">
    <location>
        <begin position="21"/>
        <end position="169"/>
    </location>
</feature>
<accession>A0A1R2B0A5</accession>
<gene>
    <name evidence="2" type="ORF">SteCoe_31901</name>
</gene>
<proteinExistence type="predicted"/>
<dbReference type="Proteomes" id="UP000187209">
    <property type="component" value="Unassembled WGS sequence"/>
</dbReference>
<comment type="caution">
    <text evidence="2">The sequence shown here is derived from an EMBL/GenBank/DDBJ whole genome shotgun (WGS) entry which is preliminary data.</text>
</comment>
<evidence type="ECO:0000313" key="2">
    <source>
        <dbReference type="EMBL" id="OMJ70192.1"/>
    </source>
</evidence>
<keyword evidence="3" id="KW-1185">Reference proteome</keyword>
<dbReference type="EMBL" id="MPUH01001115">
    <property type="protein sequence ID" value="OMJ70192.1"/>
    <property type="molecule type" value="Genomic_DNA"/>
</dbReference>
<evidence type="ECO:0008006" key="4">
    <source>
        <dbReference type="Google" id="ProtNLM"/>
    </source>
</evidence>
<sequence length="169" mass="18353">MTLLFLSLILLSDSIDSTGSTDSCRSLSNADFKFYVTSGTNDWVVSEQYPNGVYASVVSAVSWAVVIPPETSWIWESPVIFVKTITVTRYFFVPGKLISVSFIGATDDYSTVKINGGASCSIPSFDKYYSCDFTSSVIPGLNKLEIVGVDLAPIGANIMYKLIIVSKLV</sequence>
<reference evidence="2 3" key="1">
    <citation type="submission" date="2016-11" db="EMBL/GenBank/DDBJ databases">
        <title>The macronuclear genome of Stentor coeruleus: a giant cell with tiny introns.</title>
        <authorList>
            <person name="Slabodnick M."/>
            <person name="Ruby J.G."/>
            <person name="Reiff S.B."/>
            <person name="Swart E.C."/>
            <person name="Gosai S."/>
            <person name="Prabakaran S."/>
            <person name="Witkowska E."/>
            <person name="Larue G.E."/>
            <person name="Fisher S."/>
            <person name="Freeman R.M."/>
            <person name="Gunawardena J."/>
            <person name="Chu W."/>
            <person name="Stover N.A."/>
            <person name="Gregory B.D."/>
            <person name="Nowacki M."/>
            <person name="Derisi J."/>
            <person name="Roy S.W."/>
            <person name="Marshall W.F."/>
            <person name="Sood P."/>
        </authorList>
    </citation>
    <scope>NUCLEOTIDE SEQUENCE [LARGE SCALE GENOMIC DNA]</scope>
    <source>
        <strain evidence="2">WM001</strain>
    </source>
</reference>
<name>A0A1R2B0A5_9CILI</name>
<evidence type="ECO:0000313" key="3">
    <source>
        <dbReference type="Proteomes" id="UP000187209"/>
    </source>
</evidence>
<evidence type="ECO:0000256" key="1">
    <source>
        <dbReference type="SAM" id="SignalP"/>
    </source>
</evidence>
<protein>
    <recommendedName>
        <fullName evidence="4">Fucolectin tachylectin-4 pentraxin-1 domain-containing protein</fullName>
    </recommendedName>
</protein>
<dbReference type="AlphaFoldDB" id="A0A1R2B0A5"/>
<feature type="signal peptide" evidence="1">
    <location>
        <begin position="1"/>
        <end position="20"/>
    </location>
</feature>